<dbReference type="RefSeq" id="WP_233366551.1">
    <property type="nucleotide sequence ID" value="NZ_CP098604.1"/>
</dbReference>
<protein>
    <submittedName>
        <fullName evidence="1">Effector protein hopD2</fullName>
    </submittedName>
</protein>
<reference evidence="1" key="4">
    <citation type="submission" date="2020-07" db="EMBL/GenBank/DDBJ databases">
        <authorList>
            <person name="Pothier F. J."/>
        </authorList>
    </citation>
    <scope>NUCLEOTIDE SEQUENCE</scope>
    <source>
        <strain evidence="1">CFBP 2533</strain>
    </source>
</reference>
<evidence type="ECO:0000313" key="3">
    <source>
        <dbReference type="Proteomes" id="UP000548771"/>
    </source>
</evidence>
<sequence>MDFRSSDDFNLHESCISTGWNCLRISCSASITSTTNITTPTPLTENSAIVLRVPNNPFWTNLGKTYEHVLAEDLRNIHQRTRQTMLQAREYNSLKNKESELRMVTKGSPMDFGEEESAGPEGTEYACLTLPVHAARRIKDVDAFITISRRMMPHEKLHIHCNSGLRHVEILITMHDMLKNATAVSFEDIINRQLAFNQSHSLAFHQANHCEEGPGLFNSQLDFIALFYEYAKSNPGGQPLPWSEWLGYRSA</sequence>
<organism evidence="1">
    <name type="scientific">Xanthomonas hortorum pv. pelargonii</name>
    <dbReference type="NCBI Taxonomy" id="453602"/>
    <lineage>
        <taxon>Bacteria</taxon>
        <taxon>Pseudomonadati</taxon>
        <taxon>Pseudomonadota</taxon>
        <taxon>Gammaproteobacteria</taxon>
        <taxon>Lysobacterales</taxon>
        <taxon>Lysobacteraceae</taxon>
        <taxon>Xanthomonas</taxon>
    </lineage>
</organism>
<dbReference type="EMBL" id="LR828261">
    <property type="protein sequence ID" value="CAD0315480.1"/>
    <property type="molecule type" value="Genomic_DNA"/>
</dbReference>
<evidence type="ECO:0000313" key="1">
    <source>
        <dbReference type="EMBL" id="CAD0315480.1"/>
    </source>
</evidence>
<evidence type="ECO:0000313" key="2">
    <source>
        <dbReference type="EMBL" id="NMI23086.1"/>
    </source>
</evidence>
<dbReference type="EMBL" id="LR828261">
    <property type="protein sequence ID" value="CAD0315469.1"/>
    <property type="molecule type" value="Genomic_DNA"/>
</dbReference>
<dbReference type="Gene3D" id="3.90.190.10">
    <property type="entry name" value="Protein tyrosine phosphatase superfamily"/>
    <property type="match status" value="1"/>
</dbReference>
<dbReference type="Proteomes" id="UP000548771">
    <property type="component" value="Unassembled WGS sequence"/>
</dbReference>
<dbReference type="Pfam" id="PF14566">
    <property type="entry name" value="PTPlike_phytase"/>
    <property type="match status" value="1"/>
</dbReference>
<reference evidence="2" key="1">
    <citation type="submission" date="2019-03" db="EMBL/GenBank/DDBJ databases">
        <authorList>
            <person name="Moriniere L."/>
            <person name="Burlet A."/>
            <person name="Rosenthal E."/>
            <person name="Portier P."/>
            <person name="Lavire C."/>
            <person name="Nesme X."/>
            <person name="Bull C.T."/>
            <person name="Le Saux M."/>
            <person name="Bertolla F."/>
        </authorList>
    </citation>
    <scope>NUCLEOTIDE SEQUENCE</scope>
    <source>
        <strain evidence="2">CFBP2533</strain>
    </source>
</reference>
<reference evidence="3" key="2">
    <citation type="journal article" date="2020" name="Syst. Appl. Microbiol.">
        <title>Clarifying the taxonomy of the causal agent of bacterial leaf spot of lettuce through a polyphasic approach reveals that Xanthomonas cynarae Trebaol et al. 2000 emend. Timilsina et al. 2019 is a later heterotypic synonym of Xanthomonas hortorum Vauterin et al. 1995.</title>
        <authorList>
            <person name="Moriniere L."/>
            <person name="Burlet A."/>
            <person name="Rosenthal E.R."/>
            <person name="Nesme X."/>
            <person name="Portier P."/>
            <person name="Bull C.T."/>
            <person name="Lavire C."/>
            <person name="Fischer-Le Saux M."/>
            <person name="Bertolla F."/>
        </authorList>
    </citation>
    <scope>NUCLEOTIDE SEQUENCE [LARGE SCALE GENOMIC DNA]</scope>
    <source>
        <strain evidence="3">CFBP2533</strain>
    </source>
</reference>
<proteinExistence type="predicted"/>
<dbReference type="AlphaFoldDB" id="A0A6V7CFB5"/>
<accession>A0A6V7CFB5</accession>
<dbReference type="InterPro" id="IPR029021">
    <property type="entry name" value="Prot-tyrosine_phosphatase-like"/>
</dbReference>
<name>A0A6V7CFB5_9XANT</name>
<reference evidence="2" key="3">
    <citation type="journal article" date="2020" name="Syst. Appl. Microbiol.">
        <title>Clarifying the taxonomy of the causal agent of bacterial leaf spot of lettuce through a polyphasic approach reveals that Xanthomonas cynarae Trebaol et al. 2000 emend. Timilsina et al. 2019 is a later heterotypic synonym of Xanthomonas hortorum Vauterin et al. 1995.</title>
        <authorList>
            <person name="Moriniere L."/>
            <person name="Burlet A."/>
            <person name="Rosenthal E.R."/>
            <person name="Nesme X."/>
            <person name="Portier P."/>
            <person name="Bull C.T."/>
            <person name="Lavire C."/>
            <person name="Fischer-Le Saux M."/>
            <person name="Bertolla F."/>
        </authorList>
    </citation>
    <scope>NUCLEOTIDE SEQUENCE</scope>
    <source>
        <strain evidence="2">CFBP2533</strain>
    </source>
</reference>
<gene>
    <name evidence="1" type="primary">hopD2</name>
    <name evidence="1" type="ORF">CFBP2533_12810</name>
    <name evidence="2" type="ORF">E1J24_14830</name>
</gene>
<dbReference type="EMBL" id="SMDX01000019">
    <property type="protein sequence ID" value="NMI23086.1"/>
    <property type="molecule type" value="Genomic_DNA"/>
</dbReference>